<keyword evidence="5" id="KW-1185">Reference proteome</keyword>
<evidence type="ECO:0000313" key="4">
    <source>
        <dbReference type="EMBL" id="AGA56311.1"/>
    </source>
</evidence>
<keyword evidence="2" id="KW-0378">Hydrolase</keyword>
<feature type="domain" description="Isochorismatase-like" evidence="3">
    <location>
        <begin position="8"/>
        <end position="180"/>
    </location>
</feature>
<evidence type="ECO:0000259" key="3">
    <source>
        <dbReference type="Pfam" id="PF00857"/>
    </source>
</evidence>
<dbReference type="KEGG" id="tco:Theco_0053"/>
<dbReference type="PANTHER" id="PTHR43540">
    <property type="entry name" value="PEROXYUREIDOACRYLATE/UREIDOACRYLATE AMIDOHYDROLASE-RELATED"/>
    <property type="match status" value="1"/>
</dbReference>
<dbReference type="AlphaFoldDB" id="L0E9E1"/>
<dbReference type="CDD" id="cd00431">
    <property type="entry name" value="cysteine_hydrolases"/>
    <property type="match status" value="1"/>
</dbReference>
<dbReference type="PANTHER" id="PTHR43540:SF6">
    <property type="entry name" value="ISOCHORISMATASE-LIKE DOMAIN-CONTAINING PROTEIN"/>
    <property type="match status" value="1"/>
</dbReference>
<accession>L0E9E1</accession>
<dbReference type="GO" id="GO:0016787">
    <property type="term" value="F:hydrolase activity"/>
    <property type="evidence" value="ECO:0007669"/>
    <property type="project" value="UniProtKB-KW"/>
</dbReference>
<evidence type="ECO:0000256" key="2">
    <source>
        <dbReference type="ARBA" id="ARBA00022801"/>
    </source>
</evidence>
<dbReference type="STRING" id="717605.Theco_0053"/>
<dbReference type="Gene3D" id="3.40.50.850">
    <property type="entry name" value="Isochorismatase-like"/>
    <property type="match status" value="1"/>
</dbReference>
<proteinExistence type="inferred from homology"/>
<dbReference type="SUPFAM" id="SSF52499">
    <property type="entry name" value="Isochorismatase-like hydrolases"/>
    <property type="match status" value="1"/>
</dbReference>
<dbReference type="InterPro" id="IPR050272">
    <property type="entry name" value="Isochorismatase-like_hydrls"/>
</dbReference>
<reference evidence="5" key="1">
    <citation type="submission" date="2012-01" db="EMBL/GenBank/DDBJ databases">
        <title>Complete sequence of chromosome of Thermobacillus composti KWC4.</title>
        <authorList>
            <person name="Lucas S."/>
            <person name="Han J."/>
            <person name="Lapidus A."/>
            <person name="Cheng J.-F."/>
            <person name="Goodwin L."/>
            <person name="Pitluck S."/>
            <person name="Peters L."/>
            <person name="Ovchinnikova G."/>
            <person name="Teshima H."/>
            <person name="Detter J.C."/>
            <person name="Han C."/>
            <person name="Tapia R."/>
            <person name="Land M."/>
            <person name="Hauser L."/>
            <person name="Kyrpides N."/>
            <person name="Ivanova N."/>
            <person name="Pagani I."/>
            <person name="Anderson I."/>
            <person name="Woyke T."/>
        </authorList>
    </citation>
    <scope>NUCLEOTIDE SEQUENCE [LARGE SCALE GENOMIC DNA]</scope>
    <source>
        <strain evidence="5">DSM 18247 / JCM 13945 / KWC4</strain>
    </source>
</reference>
<dbReference type="EMBL" id="CP003255">
    <property type="protein sequence ID" value="AGA56311.1"/>
    <property type="molecule type" value="Genomic_DNA"/>
</dbReference>
<dbReference type="HOGENOM" id="CLU_068979_8_4_9"/>
<comment type="similarity">
    <text evidence="1">Belongs to the isochorismatase family.</text>
</comment>
<sequence length="190" mass="21789">MPDAPARIDGTYEALPRMASVLEAYRARELPIIHAVRLYKEDGSNVDLCRREAIEQGLRVVAPNTEGAELVRDIRPAQYASLHAERLLNGEFQPVGRSEWAMYKPRWGAFYGTDLERFLRDRGVDTIVFIGCNYPNCPRTSIYEASERDFRIVMVFDAMSQVYEQGIREMRNIGVHVCTVWDVMEAVRSL</sequence>
<protein>
    <submittedName>
        <fullName evidence="4">Nicotinamidase-like amidase</fullName>
    </submittedName>
</protein>
<dbReference type="RefSeq" id="WP_015253079.1">
    <property type="nucleotide sequence ID" value="NC_019897.1"/>
</dbReference>
<dbReference type="eggNOG" id="COG1335">
    <property type="taxonomic scope" value="Bacteria"/>
</dbReference>
<organism evidence="4 5">
    <name type="scientific">Thermobacillus composti (strain DSM 18247 / JCM 13945 / KWC4)</name>
    <dbReference type="NCBI Taxonomy" id="717605"/>
    <lineage>
        <taxon>Bacteria</taxon>
        <taxon>Bacillati</taxon>
        <taxon>Bacillota</taxon>
        <taxon>Bacilli</taxon>
        <taxon>Bacillales</taxon>
        <taxon>Paenibacillaceae</taxon>
        <taxon>Thermobacillus</taxon>
    </lineage>
</organism>
<dbReference type="InterPro" id="IPR000868">
    <property type="entry name" value="Isochorismatase-like_dom"/>
</dbReference>
<dbReference type="Proteomes" id="UP000010795">
    <property type="component" value="Chromosome"/>
</dbReference>
<gene>
    <name evidence="4" type="ordered locus">Theco_0053</name>
</gene>
<evidence type="ECO:0000313" key="5">
    <source>
        <dbReference type="Proteomes" id="UP000010795"/>
    </source>
</evidence>
<dbReference type="InterPro" id="IPR036380">
    <property type="entry name" value="Isochorismatase-like_sf"/>
</dbReference>
<evidence type="ECO:0000256" key="1">
    <source>
        <dbReference type="ARBA" id="ARBA00006336"/>
    </source>
</evidence>
<name>L0E9E1_THECK</name>
<dbReference type="Pfam" id="PF00857">
    <property type="entry name" value="Isochorismatase"/>
    <property type="match status" value="1"/>
</dbReference>